<name>A0A7D5GVF9_9EURY</name>
<dbReference type="KEGG" id="haly:HYG82_19055"/>
<organism evidence="1 2">
    <name type="scientific">Natrinema halophilum</name>
    <dbReference type="NCBI Taxonomy" id="1699371"/>
    <lineage>
        <taxon>Archaea</taxon>
        <taxon>Methanobacteriati</taxon>
        <taxon>Methanobacteriota</taxon>
        <taxon>Stenosarchaea group</taxon>
        <taxon>Halobacteria</taxon>
        <taxon>Halobacteriales</taxon>
        <taxon>Natrialbaceae</taxon>
        <taxon>Natrinema</taxon>
    </lineage>
</organism>
<proteinExistence type="predicted"/>
<accession>A0A7D5GVF9</accession>
<sequence length="51" mass="5341">MVESPDATEEPSLPTCPRCDAPVSQVTMRGPTEQIATPCGCSIAPGTLEHE</sequence>
<dbReference type="AlphaFoldDB" id="A0A7D5GVF9"/>
<reference evidence="1 2" key="1">
    <citation type="submission" date="2020-07" db="EMBL/GenBank/DDBJ databases">
        <authorList>
            <person name="Cui H."/>
        </authorList>
    </citation>
    <scope>NUCLEOTIDE SEQUENCE [LARGE SCALE GENOMIC DNA]</scope>
    <source>
        <strain evidence="1 2">YPL8</strain>
    </source>
</reference>
<gene>
    <name evidence="1" type="ORF">HYG82_19055</name>
</gene>
<protein>
    <recommendedName>
        <fullName evidence="3">Small CPxCG-related zinc finger protein</fullName>
    </recommendedName>
</protein>
<dbReference type="GeneID" id="56035436"/>
<evidence type="ECO:0000313" key="1">
    <source>
        <dbReference type="EMBL" id="QLG50786.1"/>
    </source>
</evidence>
<dbReference type="EMBL" id="CP058601">
    <property type="protein sequence ID" value="QLG50786.1"/>
    <property type="molecule type" value="Genomic_DNA"/>
</dbReference>
<evidence type="ECO:0008006" key="3">
    <source>
        <dbReference type="Google" id="ProtNLM"/>
    </source>
</evidence>
<dbReference type="Proteomes" id="UP000509241">
    <property type="component" value="Chromosome"/>
</dbReference>
<evidence type="ECO:0000313" key="2">
    <source>
        <dbReference type="Proteomes" id="UP000509241"/>
    </source>
</evidence>
<dbReference type="OrthoDB" id="193769at2157"/>
<keyword evidence="2" id="KW-1185">Reference proteome</keyword>
<dbReference type="RefSeq" id="WP_179263623.1">
    <property type="nucleotide sequence ID" value="NZ_CP058601.1"/>
</dbReference>